<sequence length="150" mass="16845">MVQDALLAWLHYIAIFFLIVVLTAQAVLLRPNLAPATVRRLALYDRLYLVSAIVVLLTGLARLMMGAKGMDFFMPNPWFHAKITLFVVIGLCSIPPTLAFLRWKRQAASEPGFVPAETEIRRARRWVMIESHLLILVPLCAALMARGVGF</sequence>
<dbReference type="EMBL" id="NEVP01000002">
    <property type="protein sequence ID" value="OZI54614.1"/>
    <property type="molecule type" value="Genomic_DNA"/>
</dbReference>
<gene>
    <name evidence="2" type="ORF">CAL25_05145</name>
</gene>
<feature type="transmembrane region" description="Helical" evidence="1">
    <location>
        <begin position="83"/>
        <end position="101"/>
    </location>
</feature>
<feature type="transmembrane region" description="Helical" evidence="1">
    <location>
        <begin position="6"/>
        <end position="29"/>
    </location>
</feature>
<name>A0A261TY45_9BORD</name>
<feature type="transmembrane region" description="Helical" evidence="1">
    <location>
        <begin position="41"/>
        <end position="63"/>
    </location>
</feature>
<feature type="transmembrane region" description="Helical" evidence="1">
    <location>
        <begin position="131"/>
        <end position="149"/>
    </location>
</feature>
<keyword evidence="1" id="KW-0812">Transmembrane</keyword>
<protein>
    <recommendedName>
        <fullName evidence="4">DUF2214 domain-containing protein</fullName>
    </recommendedName>
</protein>
<keyword evidence="1" id="KW-0472">Membrane</keyword>
<keyword evidence="1" id="KW-1133">Transmembrane helix</keyword>
<dbReference type="AlphaFoldDB" id="A0A261TY45"/>
<dbReference type="InterPro" id="IPR018706">
    <property type="entry name" value="DUF2214_membrane"/>
</dbReference>
<keyword evidence="3" id="KW-1185">Reference proteome</keyword>
<proteinExistence type="predicted"/>
<comment type="caution">
    <text evidence="2">The sequence shown here is derived from an EMBL/GenBank/DDBJ whole genome shotgun (WGS) entry which is preliminary data.</text>
</comment>
<evidence type="ECO:0000256" key="1">
    <source>
        <dbReference type="SAM" id="Phobius"/>
    </source>
</evidence>
<accession>A0A261TY45</accession>
<evidence type="ECO:0000313" key="2">
    <source>
        <dbReference type="EMBL" id="OZI54614.1"/>
    </source>
</evidence>
<dbReference type="Proteomes" id="UP000216913">
    <property type="component" value="Unassembled WGS sequence"/>
</dbReference>
<reference evidence="2 3" key="1">
    <citation type="submission" date="2017-05" db="EMBL/GenBank/DDBJ databases">
        <title>Complete and WGS of Bordetella genogroups.</title>
        <authorList>
            <person name="Spilker T."/>
            <person name="LiPuma J."/>
        </authorList>
    </citation>
    <scope>NUCLEOTIDE SEQUENCE [LARGE SCALE GENOMIC DNA]</scope>
    <source>
        <strain evidence="2 3">AU10456</strain>
    </source>
</reference>
<evidence type="ECO:0000313" key="3">
    <source>
        <dbReference type="Proteomes" id="UP000216913"/>
    </source>
</evidence>
<dbReference type="RefSeq" id="WP_094798888.1">
    <property type="nucleotide sequence ID" value="NZ_NEVP01000002.1"/>
</dbReference>
<dbReference type="Pfam" id="PF09980">
    <property type="entry name" value="DUF2214"/>
    <property type="match status" value="1"/>
</dbReference>
<dbReference type="OrthoDB" id="826511at2"/>
<organism evidence="2 3">
    <name type="scientific">Bordetella genomosp. 5</name>
    <dbReference type="NCBI Taxonomy" id="1395608"/>
    <lineage>
        <taxon>Bacteria</taxon>
        <taxon>Pseudomonadati</taxon>
        <taxon>Pseudomonadota</taxon>
        <taxon>Betaproteobacteria</taxon>
        <taxon>Burkholderiales</taxon>
        <taxon>Alcaligenaceae</taxon>
        <taxon>Bordetella</taxon>
    </lineage>
</organism>
<evidence type="ECO:0008006" key="4">
    <source>
        <dbReference type="Google" id="ProtNLM"/>
    </source>
</evidence>